<dbReference type="CDD" id="cd00167">
    <property type="entry name" value="SANT"/>
    <property type="match status" value="1"/>
</dbReference>
<sequence length="236" mass="27162">MIPDRQHYKLLREMAGMLNLQITNVVPVPVVYGVLMLPDDDFRQMFLQLSFNMNSDVQALQALFRQIAFDALYQSVHLSVASQSNEVQTPDSKASIIISDTLRCQQQSAFREQFVSAVKATLLVYNQNVQQMGDVDLCLELLEHLKAHSQPRFWSHISQLITTKTPVQLKEYFQKSFQKCLYTSTIDERDKTLLTQLMKVMPGSRPSQVADEFLKIVPNANYFKRSLVMFIIHAKQ</sequence>
<organism evidence="1">
    <name type="scientific">Hexamita inflata</name>
    <dbReference type="NCBI Taxonomy" id="28002"/>
    <lineage>
        <taxon>Eukaryota</taxon>
        <taxon>Metamonada</taxon>
        <taxon>Diplomonadida</taxon>
        <taxon>Hexamitidae</taxon>
        <taxon>Hexamitinae</taxon>
        <taxon>Hexamita</taxon>
    </lineage>
</organism>
<gene>
    <name evidence="1" type="ORF">HINF_LOCUS34273</name>
    <name evidence="2" type="ORF">HINF_LOCUS53485</name>
</gene>
<keyword evidence="3" id="KW-1185">Reference proteome</keyword>
<proteinExistence type="predicted"/>
<evidence type="ECO:0000313" key="3">
    <source>
        <dbReference type="Proteomes" id="UP001642409"/>
    </source>
</evidence>
<dbReference type="Proteomes" id="UP001642409">
    <property type="component" value="Unassembled WGS sequence"/>
</dbReference>
<reference evidence="2 3" key="2">
    <citation type="submission" date="2024-07" db="EMBL/GenBank/DDBJ databases">
        <authorList>
            <person name="Akdeniz Z."/>
        </authorList>
    </citation>
    <scope>NUCLEOTIDE SEQUENCE [LARGE SCALE GENOMIC DNA]</scope>
</reference>
<dbReference type="EMBL" id="CATOUU010000763">
    <property type="protein sequence ID" value="CAI9946628.1"/>
    <property type="molecule type" value="Genomic_DNA"/>
</dbReference>
<evidence type="ECO:0000313" key="2">
    <source>
        <dbReference type="EMBL" id="CAL6068401.1"/>
    </source>
</evidence>
<evidence type="ECO:0000313" key="1">
    <source>
        <dbReference type="EMBL" id="CAI9946628.1"/>
    </source>
</evidence>
<dbReference type="Gene3D" id="1.10.10.60">
    <property type="entry name" value="Homeodomain-like"/>
    <property type="match status" value="1"/>
</dbReference>
<dbReference type="InterPro" id="IPR001005">
    <property type="entry name" value="SANT/Myb"/>
</dbReference>
<name>A0AA86PX28_9EUKA</name>
<dbReference type="AlphaFoldDB" id="A0AA86PX28"/>
<dbReference type="EMBL" id="CAXDID020000272">
    <property type="protein sequence ID" value="CAL6068401.1"/>
    <property type="molecule type" value="Genomic_DNA"/>
</dbReference>
<comment type="caution">
    <text evidence="1">The sequence shown here is derived from an EMBL/GenBank/DDBJ whole genome shotgun (WGS) entry which is preliminary data.</text>
</comment>
<accession>A0AA86PX28</accession>
<reference evidence="1" key="1">
    <citation type="submission" date="2023-06" db="EMBL/GenBank/DDBJ databases">
        <authorList>
            <person name="Kurt Z."/>
        </authorList>
    </citation>
    <scope>NUCLEOTIDE SEQUENCE</scope>
</reference>
<protein>
    <submittedName>
        <fullName evidence="1">SANT/Myb domain</fullName>
    </submittedName>
    <submittedName>
        <fullName evidence="2">SANT/Myb_domain</fullName>
    </submittedName>
</protein>